<keyword evidence="3" id="KW-1185">Reference proteome</keyword>
<evidence type="ECO:0000313" key="2">
    <source>
        <dbReference type="EMBL" id="KAJ8388366.1"/>
    </source>
</evidence>
<protein>
    <submittedName>
        <fullName evidence="2">Uncharacterized protein</fullName>
    </submittedName>
</protein>
<evidence type="ECO:0000256" key="1">
    <source>
        <dbReference type="SAM" id="MobiDB-lite"/>
    </source>
</evidence>
<accession>A0AAD7RQ27</accession>
<proteinExistence type="predicted"/>
<feature type="region of interest" description="Disordered" evidence="1">
    <location>
        <begin position="92"/>
        <end position="124"/>
    </location>
</feature>
<dbReference type="Proteomes" id="UP001221898">
    <property type="component" value="Unassembled WGS sequence"/>
</dbReference>
<sequence length="124" mass="14069">MLYQLQTGSKDGVYSSRKALQFNRSLASCHQRQQRDARGEEGPDWIELPNPRPDALRQQKMSAGLGQVHLPAVFKSQERTWQLDAEASLQRKLERGEQELTRPPSDTDAERSLRPRGSPKDGTL</sequence>
<feature type="region of interest" description="Disordered" evidence="1">
    <location>
        <begin position="24"/>
        <end position="52"/>
    </location>
</feature>
<name>A0AAD7RQ27_9TELE</name>
<evidence type="ECO:0000313" key="3">
    <source>
        <dbReference type="Proteomes" id="UP001221898"/>
    </source>
</evidence>
<organism evidence="2 3">
    <name type="scientific">Aldrovandia affinis</name>
    <dbReference type="NCBI Taxonomy" id="143900"/>
    <lineage>
        <taxon>Eukaryota</taxon>
        <taxon>Metazoa</taxon>
        <taxon>Chordata</taxon>
        <taxon>Craniata</taxon>
        <taxon>Vertebrata</taxon>
        <taxon>Euteleostomi</taxon>
        <taxon>Actinopterygii</taxon>
        <taxon>Neopterygii</taxon>
        <taxon>Teleostei</taxon>
        <taxon>Notacanthiformes</taxon>
        <taxon>Halosauridae</taxon>
        <taxon>Aldrovandia</taxon>
    </lineage>
</organism>
<comment type="caution">
    <text evidence="2">The sequence shown here is derived from an EMBL/GenBank/DDBJ whole genome shotgun (WGS) entry which is preliminary data.</text>
</comment>
<dbReference type="EMBL" id="JAINUG010000195">
    <property type="protein sequence ID" value="KAJ8388366.1"/>
    <property type="molecule type" value="Genomic_DNA"/>
</dbReference>
<reference evidence="2" key="1">
    <citation type="journal article" date="2023" name="Science">
        <title>Genome structures resolve the early diversification of teleost fishes.</title>
        <authorList>
            <person name="Parey E."/>
            <person name="Louis A."/>
            <person name="Montfort J."/>
            <person name="Bouchez O."/>
            <person name="Roques C."/>
            <person name="Iampietro C."/>
            <person name="Lluch J."/>
            <person name="Castinel A."/>
            <person name="Donnadieu C."/>
            <person name="Desvignes T."/>
            <person name="Floi Bucao C."/>
            <person name="Jouanno E."/>
            <person name="Wen M."/>
            <person name="Mejri S."/>
            <person name="Dirks R."/>
            <person name="Jansen H."/>
            <person name="Henkel C."/>
            <person name="Chen W.J."/>
            <person name="Zahm M."/>
            <person name="Cabau C."/>
            <person name="Klopp C."/>
            <person name="Thompson A.W."/>
            <person name="Robinson-Rechavi M."/>
            <person name="Braasch I."/>
            <person name="Lecointre G."/>
            <person name="Bobe J."/>
            <person name="Postlethwait J.H."/>
            <person name="Berthelot C."/>
            <person name="Roest Crollius H."/>
            <person name="Guiguen Y."/>
        </authorList>
    </citation>
    <scope>NUCLEOTIDE SEQUENCE</scope>
    <source>
        <strain evidence="2">NC1722</strain>
    </source>
</reference>
<dbReference type="AlphaFoldDB" id="A0AAD7RQ27"/>
<gene>
    <name evidence="2" type="ORF">AAFF_G00133920</name>
</gene>